<dbReference type="SUPFAM" id="SSF52743">
    <property type="entry name" value="Subtilisin-like"/>
    <property type="match status" value="1"/>
</dbReference>
<dbReference type="GO" id="GO:0006508">
    <property type="term" value="P:proteolysis"/>
    <property type="evidence" value="ECO:0007669"/>
    <property type="project" value="UniProtKB-KW"/>
</dbReference>
<organism evidence="9 10">
    <name type="scientific">Coprobacter secundus subsp. similis</name>
    <dbReference type="NCBI Taxonomy" id="2751153"/>
    <lineage>
        <taxon>Bacteria</taxon>
        <taxon>Pseudomonadati</taxon>
        <taxon>Bacteroidota</taxon>
        <taxon>Bacteroidia</taxon>
        <taxon>Bacteroidales</taxon>
        <taxon>Barnesiellaceae</taxon>
        <taxon>Coprobacter</taxon>
    </lineage>
</organism>
<proteinExistence type="inferred from homology"/>
<evidence type="ECO:0000256" key="5">
    <source>
        <dbReference type="PIRSR" id="PIRSR615500-1"/>
    </source>
</evidence>
<dbReference type="Gene3D" id="2.60.120.1290">
    <property type="match status" value="1"/>
</dbReference>
<dbReference type="AlphaFoldDB" id="A0A7G1HX76"/>
<keyword evidence="4 6" id="KW-0720">Serine protease</keyword>
<evidence type="ECO:0000313" key="10">
    <source>
        <dbReference type="Proteomes" id="UP000594042"/>
    </source>
</evidence>
<dbReference type="EMBL" id="AP023322">
    <property type="protein sequence ID" value="BCI63024.1"/>
    <property type="molecule type" value="Genomic_DNA"/>
</dbReference>
<keyword evidence="2 6" id="KW-0645">Protease</keyword>
<evidence type="ECO:0000256" key="3">
    <source>
        <dbReference type="ARBA" id="ARBA00022801"/>
    </source>
</evidence>
<dbReference type="Gene3D" id="3.40.50.200">
    <property type="entry name" value="Peptidase S8/S53 domain"/>
    <property type="match status" value="1"/>
</dbReference>
<gene>
    <name evidence="9" type="ORF">Cop2CBH44_13770</name>
</gene>
<feature type="active site" description="Charge relay system" evidence="5 6">
    <location>
        <position position="155"/>
    </location>
</feature>
<dbReference type="Pfam" id="PF00082">
    <property type="entry name" value="Peptidase_S8"/>
    <property type="match status" value="1"/>
</dbReference>
<dbReference type="InterPro" id="IPR000209">
    <property type="entry name" value="Peptidase_S8/S53_dom"/>
</dbReference>
<dbReference type="KEGG" id="copr:Cop2CBH44_13770"/>
<evidence type="ECO:0000256" key="6">
    <source>
        <dbReference type="PROSITE-ProRule" id="PRU01240"/>
    </source>
</evidence>
<dbReference type="InterPro" id="IPR015500">
    <property type="entry name" value="Peptidase_S8_subtilisin-rel"/>
</dbReference>
<dbReference type="PANTHER" id="PTHR43806:SF11">
    <property type="entry name" value="CEREVISIN-RELATED"/>
    <property type="match status" value="1"/>
</dbReference>
<reference evidence="10" key="1">
    <citation type="submission" date="2020-07" db="EMBL/GenBank/DDBJ databases">
        <title>Complete genome sequencing of Coprobacter sp. strain 2CBH44.</title>
        <authorList>
            <person name="Sakamoto M."/>
            <person name="Murakami T."/>
            <person name="Mori H."/>
        </authorList>
    </citation>
    <scope>NUCLEOTIDE SEQUENCE [LARGE SCALE GENOMIC DNA]</scope>
    <source>
        <strain evidence="10">2CBH44</strain>
    </source>
</reference>
<dbReference type="PROSITE" id="PS00138">
    <property type="entry name" value="SUBTILASE_SER"/>
    <property type="match status" value="1"/>
</dbReference>
<dbReference type="PROSITE" id="PS00136">
    <property type="entry name" value="SUBTILASE_ASP"/>
    <property type="match status" value="1"/>
</dbReference>
<protein>
    <recommendedName>
        <fullName evidence="8">Peptidase S8/S53 domain-containing protein</fullName>
    </recommendedName>
</protein>
<dbReference type="InterPro" id="IPR023827">
    <property type="entry name" value="Peptidase_S8_Asp-AS"/>
</dbReference>
<feature type="domain" description="Peptidase S8/S53" evidence="8">
    <location>
        <begin position="146"/>
        <end position="617"/>
    </location>
</feature>
<dbReference type="PROSITE" id="PS51892">
    <property type="entry name" value="SUBTILASE"/>
    <property type="match status" value="1"/>
</dbReference>
<dbReference type="PRINTS" id="PR00723">
    <property type="entry name" value="SUBTILISIN"/>
</dbReference>
<dbReference type="InterPro" id="IPR023828">
    <property type="entry name" value="Peptidase_S8_Ser-AS"/>
</dbReference>
<evidence type="ECO:0000313" key="9">
    <source>
        <dbReference type="EMBL" id="BCI63024.1"/>
    </source>
</evidence>
<dbReference type="InterPro" id="IPR022398">
    <property type="entry name" value="Peptidase_S8_His-AS"/>
</dbReference>
<evidence type="ECO:0000256" key="1">
    <source>
        <dbReference type="ARBA" id="ARBA00011073"/>
    </source>
</evidence>
<dbReference type="InterPro" id="IPR036852">
    <property type="entry name" value="Peptidase_S8/S53_dom_sf"/>
</dbReference>
<evidence type="ECO:0000256" key="4">
    <source>
        <dbReference type="ARBA" id="ARBA00022825"/>
    </source>
</evidence>
<feature type="active site" description="Charge relay system" evidence="5 6">
    <location>
        <position position="567"/>
    </location>
</feature>
<keyword evidence="3 6" id="KW-0378">Hydrolase</keyword>
<evidence type="ECO:0000259" key="8">
    <source>
        <dbReference type="Pfam" id="PF00082"/>
    </source>
</evidence>
<dbReference type="GO" id="GO:0004252">
    <property type="term" value="F:serine-type endopeptidase activity"/>
    <property type="evidence" value="ECO:0007669"/>
    <property type="project" value="UniProtKB-UniRule"/>
</dbReference>
<dbReference type="InterPro" id="IPR050131">
    <property type="entry name" value="Peptidase_S8_subtilisin-like"/>
</dbReference>
<feature type="active site" description="Charge relay system" evidence="5 6">
    <location>
        <position position="217"/>
    </location>
</feature>
<evidence type="ECO:0000256" key="2">
    <source>
        <dbReference type="ARBA" id="ARBA00022670"/>
    </source>
</evidence>
<accession>A0A7G1HX76</accession>
<comment type="similarity">
    <text evidence="1 6 7">Belongs to the peptidase S8 family.</text>
</comment>
<dbReference type="PROSITE" id="PS00137">
    <property type="entry name" value="SUBTILASE_HIS"/>
    <property type="match status" value="1"/>
</dbReference>
<evidence type="ECO:0000256" key="7">
    <source>
        <dbReference type="RuleBase" id="RU003355"/>
    </source>
</evidence>
<dbReference type="Proteomes" id="UP000594042">
    <property type="component" value="Chromosome"/>
</dbReference>
<name>A0A7G1HX76_9BACT</name>
<sequence length="711" mass="79390">MKKPATLILIFLLYSFLLTAQKQVICKEYSPKYTANTLLKIQQYQTTPYTRSSSKIKYIQAYVRFHPDANIQKLCESYDIKINVGYNNLYTALIPIKNLEAIAQDHHILEIDTGQEIHFMMDSVRIFTHIDEAYNGTNGLNTPYRGKNVLIGIIDAGLDFGHPNFRDNNGKCRIQAVWDQNNFFSATNSPYGYGIVYNTPEDVANAKRDMELSGDTHGTHVTGIAAGSYDGPYRGVAPEAGIVLVSTNKTEQGIMDGIDFLLKYAENAQKPISINLSIGTVLGYKDGTDNFSVLIDQLLKGQKGKLLSIAAGNEGDRKSTLAGIFGDKQMTKSYWIPPSYGRDNLFIQGEKGHIYQLTITLKNTTNHSTLFSQTFTSGETWSKSFEKFGTEENNDALINISSSTNNANGNPNFRITMSYTQPENEIWEITFSSESGKYMINSDYGYFTSKGEEGYTEGTTDYTIACTATGYEPIAVGAYVSRQCYQDLDGNKHIAEWKQQELYPLSGKGPTYDNRIKPDVVAPGATVISSFSSYAGSFSVKPEYKVFQITDETSNRKYSWGIANGTSMATPVVTGTLALWLEINPKLTAEDVKKIIKNTAYHDTYTGEADNGRFGMGKLDAMAGLKYLQQETSVQTPLKSTIQYSYNRNDNRIQLFCEDTIQKVYIYTLTGVLYQQISFPSNSFYANLQPGNIYLLKIITDKSNTVFKIIP</sequence>
<dbReference type="PANTHER" id="PTHR43806">
    <property type="entry name" value="PEPTIDASE S8"/>
    <property type="match status" value="1"/>
</dbReference>
<keyword evidence="10" id="KW-1185">Reference proteome</keyword>